<feature type="domain" description="Thioesterase TesA-like" evidence="1">
    <location>
        <begin position="43"/>
        <end position="254"/>
    </location>
</feature>
<comment type="caution">
    <text evidence="2">The sequence shown here is derived from an EMBL/GenBank/DDBJ whole genome shotgun (WGS) entry which is preliminary data.</text>
</comment>
<dbReference type="InterPro" id="IPR020802">
    <property type="entry name" value="TesA-like"/>
</dbReference>
<name>A0A919MY00_9ACTN</name>
<dbReference type="RefSeq" id="WP_203786519.1">
    <property type="nucleotide sequence ID" value="NZ_BOMV01000073.1"/>
</dbReference>
<keyword evidence="3" id="KW-1185">Reference proteome</keyword>
<dbReference type="EMBL" id="BOMV01000073">
    <property type="protein sequence ID" value="GIE99533.1"/>
    <property type="molecule type" value="Genomic_DNA"/>
</dbReference>
<sequence>MTGPPLSDRRRELLARMRAAAPQPVRRAVSVPIKADGDRPPLFLVPPVSGSPYPYLPLRSLMSPQQPVESFEARGLSTDDEPLTDLPAIAADHLGTLRRRCPAGPYLIGGWSFGATVAFEMAHQLTAAGAVVDRLILIDGAVPGPFPEPTEDEIAAAFAADLAGYRLAPQDVADRAGGRRYAVFRANMRAHRSYRPRPWTGRVTVVRGTGSAEPWRGWLDLTPQAVVIEVPGDHYSMWQPHDVPALAAALDTVAASRD</sequence>
<dbReference type="Proteomes" id="UP000636960">
    <property type="component" value="Unassembled WGS sequence"/>
</dbReference>
<dbReference type="Gene3D" id="3.40.50.1820">
    <property type="entry name" value="alpha/beta hydrolase"/>
    <property type="match status" value="1"/>
</dbReference>
<evidence type="ECO:0000259" key="1">
    <source>
        <dbReference type="SMART" id="SM00824"/>
    </source>
</evidence>
<reference evidence="2" key="1">
    <citation type="submission" date="2021-01" db="EMBL/GenBank/DDBJ databases">
        <title>Whole genome shotgun sequence of Actinoplanes rishiriensis NBRC 108556.</title>
        <authorList>
            <person name="Komaki H."/>
            <person name="Tamura T."/>
        </authorList>
    </citation>
    <scope>NUCLEOTIDE SEQUENCE</scope>
    <source>
        <strain evidence="2">NBRC 108556</strain>
    </source>
</reference>
<dbReference type="InterPro" id="IPR029058">
    <property type="entry name" value="AB_hydrolase_fold"/>
</dbReference>
<accession>A0A919MY00</accession>
<dbReference type="InterPro" id="IPR001031">
    <property type="entry name" value="Thioesterase"/>
</dbReference>
<protein>
    <recommendedName>
        <fullName evidence="1">Thioesterase TesA-like domain-containing protein</fullName>
    </recommendedName>
</protein>
<organism evidence="2 3">
    <name type="scientific">Paractinoplanes rishiriensis</name>
    <dbReference type="NCBI Taxonomy" id="1050105"/>
    <lineage>
        <taxon>Bacteria</taxon>
        <taxon>Bacillati</taxon>
        <taxon>Actinomycetota</taxon>
        <taxon>Actinomycetes</taxon>
        <taxon>Micromonosporales</taxon>
        <taxon>Micromonosporaceae</taxon>
        <taxon>Paractinoplanes</taxon>
    </lineage>
</organism>
<gene>
    <name evidence="2" type="ORF">Ari01nite_69980</name>
</gene>
<dbReference type="SUPFAM" id="SSF53474">
    <property type="entry name" value="alpha/beta-Hydrolases"/>
    <property type="match status" value="1"/>
</dbReference>
<evidence type="ECO:0000313" key="3">
    <source>
        <dbReference type="Proteomes" id="UP000636960"/>
    </source>
</evidence>
<evidence type="ECO:0000313" key="2">
    <source>
        <dbReference type="EMBL" id="GIE99533.1"/>
    </source>
</evidence>
<proteinExistence type="predicted"/>
<dbReference type="SMART" id="SM00824">
    <property type="entry name" value="PKS_TE"/>
    <property type="match status" value="1"/>
</dbReference>
<dbReference type="Pfam" id="PF00975">
    <property type="entry name" value="Thioesterase"/>
    <property type="match status" value="1"/>
</dbReference>
<dbReference type="AlphaFoldDB" id="A0A919MY00"/>